<dbReference type="Proteomes" id="UP000182063">
    <property type="component" value="Chromosome"/>
</dbReference>
<reference evidence="2" key="1">
    <citation type="submission" date="2016-11" db="EMBL/GenBank/DDBJ databases">
        <title>Complete Genome Sequence of alachlor-degrading Sphingomonas sp. strain JJ-A5.</title>
        <authorList>
            <person name="Lee H."/>
            <person name="Ka J.-O."/>
        </authorList>
    </citation>
    <scope>NUCLEOTIDE SEQUENCE [LARGE SCALE GENOMIC DNA]</scope>
    <source>
        <strain evidence="2">JJ-A5</strain>
    </source>
</reference>
<evidence type="ECO:0008006" key="3">
    <source>
        <dbReference type="Google" id="ProtNLM"/>
    </source>
</evidence>
<protein>
    <recommendedName>
        <fullName evidence="3">Transcriptional regulator</fullName>
    </recommendedName>
</protein>
<dbReference type="KEGG" id="sphj:BSL82_04995"/>
<evidence type="ECO:0000313" key="1">
    <source>
        <dbReference type="EMBL" id="API58751.1"/>
    </source>
</evidence>
<dbReference type="Pfam" id="PF05930">
    <property type="entry name" value="Phage_AlpA"/>
    <property type="match status" value="1"/>
</dbReference>
<evidence type="ECO:0000313" key="2">
    <source>
        <dbReference type="Proteomes" id="UP000182063"/>
    </source>
</evidence>
<dbReference type="InterPro" id="IPR010260">
    <property type="entry name" value="AlpA"/>
</dbReference>
<dbReference type="RefSeq" id="WP_072596305.1">
    <property type="nucleotide sequence ID" value="NZ_CP018221.1"/>
</dbReference>
<dbReference type="STRING" id="1921510.BSL82_04995"/>
<keyword evidence="2" id="KW-1185">Reference proteome</keyword>
<dbReference type="Gene3D" id="1.10.238.160">
    <property type="match status" value="1"/>
</dbReference>
<name>A0A1L3ZSY8_9SPHN</name>
<proteinExistence type="predicted"/>
<gene>
    <name evidence="1" type="ORF">BSL82_04995</name>
</gene>
<dbReference type="EMBL" id="CP018221">
    <property type="protein sequence ID" value="API58751.1"/>
    <property type="molecule type" value="Genomic_DNA"/>
</dbReference>
<dbReference type="AlphaFoldDB" id="A0A1L3ZSY8"/>
<sequence>MTDRIIRRGDLKAITGFEWRHIHDMEKRGDFPRRFRPDPHSKIVGWSLLEIQDWIAQRKAARGG</sequence>
<organism evidence="1 2">
    <name type="scientific">Tardibacter chloracetimidivorans</name>
    <dbReference type="NCBI Taxonomy" id="1921510"/>
    <lineage>
        <taxon>Bacteria</taxon>
        <taxon>Pseudomonadati</taxon>
        <taxon>Pseudomonadota</taxon>
        <taxon>Alphaproteobacteria</taxon>
        <taxon>Sphingomonadales</taxon>
        <taxon>Sphingomonadaceae</taxon>
        <taxon>Tardibacter</taxon>
    </lineage>
</organism>
<accession>A0A1L3ZSY8</accession>